<feature type="signal peptide" evidence="1">
    <location>
        <begin position="1"/>
        <end position="22"/>
    </location>
</feature>
<proteinExistence type="predicted"/>
<gene>
    <name evidence="2" type="ORF">NCTC8129_01616</name>
</gene>
<evidence type="ECO:0000313" key="3">
    <source>
        <dbReference type="Proteomes" id="UP000254070"/>
    </source>
</evidence>
<dbReference type="EMBL" id="UGIF01000002">
    <property type="protein sequence ID" value="STP29418.1"/>
    <property type="molecule type" value="Genomic_DNA"/>
</dbReference>
<evidence type="ECO:0000313" key="2">
    <source>
        <dbReference type="EMBL" id="STP29418.1"/>
    </source>
</evidence>
<dbReference type="Proteomes" id="UP000254070">
    <property type="component" value="Unassembled WGS sequence"/>
</dbReference>
<keyword evidence="1" id="KW-0732">Signal</keyword>
<protein>
    <submittedName>
        <fullName evidence="2">Botulinum neurotoxin type C1</fullName>
    </submittedName>
</protein>
<dbReference type="PROSITE" id="PS51257">
    <property type="entry name" value="PROKAR_LIPOPROTEIN"/>
    <property type="match status" value="1"/>
</dbReference>
<name>A0A377KJM9_9ENTE</name>
<keyword evidence="2" id="KW-0800">Toxin</keyword>
<reference evidence="2 3" key="1">
    <citation type="submission" date="2018-06" db="EMBL/GenBank/DDBJ databases">
        <authorList>
            <consortium name="Pathogen Informatics"/>
            <person name="Doyle S."/>
        </authorList>
    </citation>
    <scope>NUCLEOTIDE SEQUENCE [LARGE SCALE GENOMIC DNA]</scope>
    <source>
        <strain evidence="2 3">NCTC8129</strain>
    </source>
</reference>
<feature type="chain" id="PRO_5016631541" evidence="1">
    <location>
        <begin position="23"/>
        <end position="285"/>
    </location>
</feature>
<evidence type="ECO:0000256" key="1">
    <source>
        <dbReference type="SAM" id="SignalP"/>
    </source>
</evidence>
<keyword evidence="2" id="KW-0528">Neurotoxin</keyword>
<organism evidence="2 3">
    <name type="scientific">Enterococcus durans</name>
    <dbReference type="NCBI Taxonomy" id="53345"/>
    <lineage>
        <taxon>Bacteria</taxon>
        <taxon>Bacillati</taxon>
        <taxon>Bacillota</taxon>
        <taxon>Bacilli</taxon>
        <taxon>Lactobacillales</taxon>
        <taxon>Enterococcaceae</taxon>
        <taxon>Enterococcus</taxon>
    </lineage>
</organism>
<accession>A0A377KJM9</accession>
<sequence>MKFNLLALLTVVTLVFVGCTKAPDSLKNSSNSAEVNVSTSTSEAVQCSQETTSLPEELLGDWQINNKDAGIEISDSKAVFRIGRSQVESKDYYVDVNNKMLLHVYFSFEYDGVKYSEVSIERTGYSEFISKSVGILTMHTKDGQYISLGVKKVYGENNETEAVTEQTMDERIDSSESNETEVDTGKTIDERIDSFIETYTAIPPTWKLVNEDKGITINTDTEISTDAQSLSDLLANLTGISNAVTEQVGKNVPLRLLENGKKDYSVVFKNGQVTDYNEVFKKVIE</sequence>
<dbReference type="AlphaFoldDB" id="A0A377KJM9"/>